<sequence>MSNKSNNQGRAYEFAYLNTLHEEISKYRVSKIEKNSSYKAAEKAWNTLEDSEKDMYKVSALAGTNAILELEPLILDDGDDELELKIQTDHKGKDGDVRDVLIIRKGIEWEIGLSVKHNHFAVKHSRLSKGLDFGEKWYGIKCSDKYWEDIKPIFDYLEDEKAKGSKWRELPSKEDDVYLPLLNAFKDEIDRQNNVYGKDIPKLMVEYLLGEFDFYKVIGIDSKQMTQVQSYNLRGTLNKEGNVRKRSIKLPIASLPTRIVSLEFRPGSKNTLELYLDRGWQFSFRIHNAATKVETSLKFDIQIIGMPTTIISMDCKWK</sequence>
<keyword evidence="1" id="KW-0378">Hydrolase</keyword>
<reference evidence="2" key="1">
    <citation type="submission" date="2017-04" db="EMBL/GenBank/DDBJ databases">
        <title>Finegoldia magna isolated from orthopedic joint implant-associated infections.</title>
        <authorList>
            <person name="Bjorklund S."/>
            <person name="Bruggemann H."/>
            <person name="Jensen A."/>
            <person name="Hellmark B."/>
            <person name="Soderquist B."/>
        </authorList>
    </citation>
    <scope>NUCLEOTIDE SEQUENCE [LARGE SCALE GENOMIC DNA]</scope>
    <source>
        <strain evidence="2">CCUG 54800</strain>
    </source>
</reference>
<gene>
    <name evidence="1" type="ORF">B9N49_07405</name>
</gene>
<accession>A0A233V313</accession>
<keyword evidence="1" id="KW-0540">Nuclease</keyword>
<name>A0A233V313_FINMA</name>
<dbReference type="InterPro" id="IPR019059">
    <property type="entry name" value="Restrct_endonuc_II_HaeIII"/>
</dbReference>
<dbReference type="AlphaFoldDB" id="A0A233V313"/>
<proteinExistence type="predicted"/>
<dbReference type="GO" id="GO:0004519">
    <property type="term" value="F:endonuclease activity"/>
    <property type="evidence" value="ECO:0007669"/>
    <property type="project" value="UniProtKB-KW"/>
</dbReference>
<organism evidence="1 2">
    <name type="scientific">Finegoldia magna</name>
    <name type="common">Peptostreptococcus magnus</name>
    <dbReference type="NCBI Taxonomy" id="1260"/>
    <lineage>
        <taxon>Bacteria</taxon>
        <taxon>Bacillati</taxon>
        <taxon>Bacillota</taxon>
        <taxon>Tissierellia</taxon>
        <taxon>Tissierellales</taxon>
        <taxon>Peptoniphilaceae</taxon>
        <taxon>Finegoldia</taxon>
    </lineage>
</organism>
<dbReference type="RefSeq" id="WP_094206168.1">
    <property type="nucleotide sequence ID" value="NZ_NDYC01000034.1"/>
</dbReference>
<evidence type="ECO:0000313" key="1">
    <source>
        <dbReference type="EMBL" id="OXZ26771.1"/>
    </source>
</evidence>
<dbReference type="Pfam" id="PF09556">
    <property type="entry name" value="RE_HaeIII"/>
    <property type="match status" value="1"/>
</dbReference>
<protein>
    <submittedName>
        <fullName evidence="1">Restriction endonuclease</fullName>
    </submittedName>
</protein>
<dbReference type="Proteomes" id="UP000215413">
    <property type="component" value="Unassembled WGS sequence"/>
</dbReference>
<evidence type="ECO:0000313" key="2">
    <source>
        <dbReference type="Proteomes" id="UP000215413"/>
    </source>
</evidence>
<dbReference type="EMBL" id="NDYC01000034">
    <property type="protein sequence ID" value="OXZ26771.1"/>
    <property type="molecule type" value="Genomic_DNA"/>
</dbReference>
<comment type="caution">
    <text evidence="1">The sequence shown here is derived from an EMBL/GenBank/DDBJ whole genome shotgun (WGS) entry which is preliminary data.</text>
</comment>
<keyword evidence="1" id="KW-0255">Endonuclease</keyword>